<dbReference type="InterPro" id="IPR000524">
    <property type="entry name" value="Tscrpt_reg_HTH_GntR"/>
</dbReference>
<dbReference type="SMART" id="SM00866">
    <property type="entry name" value="UTRA"/>
    <property type="match status" value="1"/>
</dbReference>
<keyword evidence="6" id="KW-1185">Reference proteome</keyword>
<gene>
    <name evidence="5" type="ORF">HA039_01720</name>
</gene>
<evidence type="ECO:0000256" key="1">
    <source>
        <dbReference type="ARBA" id="ARBA00023015"/>
    </source>
</evidence>
<dbReference type="InterPro" id="IPR050679">
    <property type="entry name" value="Bact_HTH_transcr_reg"/>
</dbReference>
<dbReference type="Gene3D" id="3.40.1410.10">
    <property type="entry name" value="Chorismate lyase-like"/>
    <property type="match status" value="1"/>
</dbReference>
<evidence type="ECO:0000256" key="3">
    <source>
        <dbReference type="ARBA" id="ARBA00023163"/>
    </source>
</evidence>
<dbReference type="InterPro" id="IPR028978">
    <property type="entry name" value="Chorismate_lyase_/UTRA_dom_sf"/>
</dbReference>
<dbReference type="SUPFAM" id="SSF64288">
    <property type="entry name" value="Chorismate lyase-like"/>
    <property type="match status" value="1"/>
</dbReference>
<dbReference type="InterPro" id="IPR036390">
    <property type="entry name" value="WH_DNA-bd_sf"/>
</dbReference>
<sequence length="258" mass="28292">MGIDAVSIRAPRRERSSDPLWSQAADSILEQIESQELTAGAKLPPERELCAQLDISRVTLRKALSHLVDQGVLTASHGRGWFVAQPVAAREWPNDLESFTTTAHRKHMRPSSLVLRQAVEAASLDEADRLGVPAGTPLLHLERVRLLNGVRIAVDRTIIAADLVPSLTTTDFGTASLFEALREQGIELSRSMATIEARSADDELAVRLEIEPGAPVLVLDQTIHAPDQRPLLASTVEYSGERYRLRTTLASSNDTARR</sequence>
<dbReference type="InterPro" id="IPR036388">
    <property type="entry name" value="WH-like_DNA-bd_sf"/>
</dbReference>
<dbReference type="PANTHER" id="PTHR44846:SF16">
    <property type="entry name" value="TRANSCRIPTIONAL REGULATOR PHNF-RELATED"/>
    <property type="match status" value="1"/>
</dbReference>
<dbReference type="GO" id="GO:0003700">
    <property type="term" value="F:DNA-binding transcription factor activity"/>
    <property type="evidence" value="ECO:0007669"/>
    <property type="project" value="InterPro"/>
</dbReference>
<dbReference type="Gene3D" id="1.10.10.10">
    <property type="entry name" value="Winged helix-like DNA-binding domain superfamily/Winged helix DNA-binding domain"/>
    <property type="match status" value="1"/>
</dbReference>
<dbReference type="SMART" id="SM00345">
    <property type="entry name" value="HTH_GNTR"/>
    <property type="match status" value="1"/>
</dbReference>
<dbReference type="PROSITE" id="PS50949">
    <property type="entry name" value="HTH_GNTR"/>
    <property type="match status" value="1"/>
</dbReference>
<evidence type="ECO:0000259" key="4">
    <source>
        <dbReference type="PROSITE" id="PS50949"/>
    </source>
</evidence>
<accession>A0A6G9GSY8</accession>
<dbReference type="KEGG" id="slia:HA039_01720"/>
<dbReference type="PRINTS" id="PR00035">
    <property type="entry name" value="HTHGNTR"/>
</dbReference>
<keyword evidence="3" id="KW-0804">Transcription</keyword>
<feature type="domain" description="HTH gntR-type" evidence="4">
    <location>
        <begin position="18"/>
        <end position="86"/>
    </location>
</feature>
<proteinExistence type="predicted"/>
<organism evidence="5 6">
    <name type="scientific">Streptomyces liangshanensis</name>
    <dbReference type="NCBI Taxonomy" id="2717324"/>
    <lineage>
        <taxon>Bacteria</taxon>
        <taxon>Bacillati</taxon>
        <taxon>Actinomycetota</taxon>
        <taxon>Actinomycetes</taxon>
        <taxon>Kitasatosporales</taxon>
        <taxon>Streptomycetaceae</taxon>
        <taxon>Streptomyces</taxon>
    </lineage>
</organism>
<dbReference type="InterPro" id="IPR011663">
    <property type="entry name" value="UTRA"/>
</dbReference>
<dbReference type="EMBL" id="CP050177">
    <property type="protein sequence ID" value="QIQ01189.1"/>
    <property type="molecule type" value="Genomic_DNA"/>
</dbReference>
<dbReference type="GO" id="GO:0003677">
    <property type="term" value="F:DNA binding"/>
    <property type="evidence" value="ECO:0007669"/>
    <property type="project" value="UniProtKB-KW"/>
</dbReference>
<dbReference type="Proteomes" id="UP000501179">
    <property type="component" value="Chromosome"/>
</dbReference>
<evidence type="ECO:0000256" key="2">
    <source>
        <dbReference type="ARBA" id="ARBA00023125"/>
    </source>
</evidence>
<dbReference type="RefSeq" id="WP_167022700.1">
    <property type="nucleotide sequence ID" value="NZ_CP050177.1"/>
</dbReference>
<dbReference type="CDD" id="cd07377">
    <property type="entry name" value="WHTH_GntR"/>
    <property type="match status" value="1"/>
</dbReference>
<name>A0A6G9GSY8_9ACTN</name>
<keyword evidence="2" id="KW-0238">DNA-binding</keyword>
<evidence type="ECO:0000313" key="5">
    <source>
        <dbReference type="EMBL" id="QIQ01189.1"/>
    </source>
</evidence>
<dbReference type="Pfam" id="PF07702">
    <property type="entry name" value="UTRA"/>
    <property type="match status" value="1"/>
</dbReference>
<keyword evidence="1" id="KW-0805">Transcription regulation</keyword>
<dbReference type="Pfam" id="PF00392">
    <property type="entry name" value="GntR"/>
    <property type="match status" value="1"/>
</dbReference>
<protein>
    <submittedName>
        <fullName evidence="5">GntR family transcriptional regulator</fullName>
    </submittedName>
</protein>
<dbReference type="SUPFAM" id="SSF46785">
    <property type="entry name" value="Winged helix' DNA-binding domain"/>
    <property type="match status" value="1"/>
</dbReference>
<reference evidence="5 6" key="1">
    <citation type="submission" date="2020-03" db="EMBL/GenBank/DDBJ databases">
        <title>A novel species.</title>
        <authorList>
            <person name="Gao J."/>
        </authorList>
    </citation>
    <scope>NUCLEOTIDE SEQUENCE [LARGE SCALE GENOMIC DNA]</scope>
    <source>
        <strain evidence="5 6">QMT-12</strain>
    </source>
</reference>
<dbReference type="PANTHER" id="PTHR44846">
    <property type="entry name" value="MANNOSYL-D-GLYCERATE TRANSPORT/METABOLISM SYSTEM REPRESSOR MNGR-RELATED"/>
    <property type="match status" value="1"/>
</dbReference>
<dbReference type="AlphaFoldDB" id="A0A6G9GSY8"/>
<evidence type="ECO:0000313" key="6">
    <source>
        <dbReference type="Proteomes" id="UP000501179"/>
    </source>
</evidence>